<gene>
    <name evidence="2" type="ORF">PMAYCL1PPCAC_17958</name>
</gene>
<keyword evidence="3" id="KW-1185">Reference proteome</keyword>
<proteinExistence type="predicted"/>
<dbReference type="Proteomes" id="UP001328107">
    <property type="component" value="Unassembled WGS sequence"/>
</dbReference>
<dbReference type="EMBL" id="BTRK01000004">
    <property type="protein sequence ID" value="GMR47763.1"/>
    <property type="molecule type" value="Genomic_DNA"/>
</dbReference>
<evidence type="ECO:0000313" key="2">
    <source>
        <dbReference type="EMBL" id="GMR47763.1"/>
    </source>
</evidence>
<feature type="region of interest" description="Disordered" evidence="1">
    <location>
        <begin position="1"/>
        <end position="40"/>
    </location>
</feature>
<evidence type="ECO:0000256" key="1">
    <source>
        <dbReference type="SAM" id="MobiDB-lite"/>
    </source>
</evidence>
<name>A0AAN5CNM6_9BILA</name>
<accession>A0AAN5CNM6</accession>
<evidence type="ECO:0000313" key="3">
    <source>
        <dbReference type="Proteomes" id="UP001328107"/>
    </source>
</evidence>
<reference evidence="3" key="1">
    <citation type="submission" date="2022-10" db="EMBL/GenBank/DDBJ databases">
        <title>Genome assembly of Pristionchus species.</title>
        <authorList>
            <person name="Yoshida K."/>
            <person name="Sommer R.J."/>
        </authorList>
    </citation>
    <scope>NUCLEOTIDE SEQUENCE [LARGE SCALE GENOMIC DNA]</scope>
    <source>
        <strain evidence="3">RS5460</strain>
    </source>
</reference>
<dbReference type="AlphaFoldDB" id="A0AAN5CNM6"/>
<sequence length="159" mass="18828">MDTNSSSDSTSEEEEDLVFFRGGPSSSRNGRCRGNGGKRGQRWKMEINELPLQVVHDTEYDVDYNRMVAWEAKSVKMTRDLRELERERANGGEIMDTVNEFIQRCLKEGRMREMDEKEAVRVTHVHEEELMEMKRKKRRSVAERLKVSEEKRRGWEEEN</sequence>
<organism evidence="2 3">
    <name type="scientific">Pristionchus mayeri</name>
    <dbReference type="NCBI Taxonomy" id="1317129"/>
    <lineage>
        <taxon>Eukaryota</taxon>
        <taxon>Metazoa</taxon>
        <taxon>Ecdysozoa</taxon>
        <taxon>Nematoda</taxon>
        <taxon>Chromadorea</taxon>
        <taxon>Rhabditida</taxon>
        <taxon>Rhabditina</taxon>
        <taxon>Diplogasteromorpha</taxon>
        <taxon>Diplogasteroidea</taxon>
        <taxon>Neodiplogasteridae</taxon>
        <taxon>Pristionchus</taxon>
    </lineage>
</organism>
<protein>
    <submittedName>
        <fullName evidence="2">Uncharacterized protein</fullName>
    </submittedName>
</protein>
<comment type="caution">
    <text evidence="2">The sequence shown here is derived from an EMBL/GenBank/DDBJ whole genome shotgun (WGS) entry which is preliminary data.</text>
</comment>